<feature type="compositionally biased region" description="Basic residues" evidence="2">
    <location>
        <begin position="784"/>
        <end position="797"/>
    </location>
</feature>
<dbReference type="Proteomes" id="UP001234989">
    <property type="component" value="Chromosome 7"/>
</dbReference>
<feature type="domain" description="SWIM-type" evidence="3">
    <location>
        <begin position="704"/>
        <end position="738"/>
    </location>
</feature>
<proteinExistence type="predicted"/>
<reference evidence="4" key="1">
    <citation type="submission" date="2023-08" db="EMBL/GenBank/DDBJ databases">
        <title>A de novo genome assembly of Solanum verrucosum Schlechtendal, a Mexican diploid species geographically isolated from the other diploid A-genome species in potato relatives.</title>
        <authorList>
            <person name="Hosaka K."/>
        </authorList>
    </citation>
    <scope>NUCLEOTIDE SEQUENCE</scope>
    <source>
        <tissue evidence="4">Young leaves</tissue>
    </source>
</reference>
<dbReference type="PROSITE" id="PS50966">
    <property type="entry name" value="ZF_SWIM"/>
    <property type="match status" value="1"/>
</dbReference>
<name>A0AAF0U3F1_SOLVR</name>
<evidence type="ECO:0000256" key="1">
    <source>
        <dbReference type="PROSITE-ProRule" id="PRU00325"/>
    </source>
</evidence>
<dbReference type="Pfam" id="PF26130">
    <property type="entry name" value="PB1-like"/>
    <property type="match status" value="1"/>
</dbReference>
<keyword evidence="5" id="KW-1185">Reference proteome</keyword>
<dbReference type="GO" id="GO:0008270">
    <property type="term" value="F:zinc ion binding"/>
    <property type="evidence" value="ECO:0007669"/>
    <property type="project" value="UniProtKB-KW"/>
</dbReference>
<gene>
    <name evidence="4" type="ORF">MTR67_031918</name>
</gene>
<evidence type="ECO:0000313" key="4">
    <source>
        <dbReference type="EMBL" id="WMV38533.1"/>
    </source>
</evidence>
<feature type="region of interest" description="Disordered" evidence="2">
    <location>
        <begin position="770"/>
        <end position="809"/>
    </location>
</feature>
<feature type="region of interest" description="Disordered" evidence="2">
    <location>
        <begin position="915"/>
        <end position="950"/>
    </location>
</feature>
<evidence type="ECO:0000313" key="5">
    <source>
        <dbReference type="Proteomes" id="UP001234989"/>
    </source>
</evidence>
<dbReference type="AlphaFoldDB" id="A0AAF0U3F1"/>
<feature type="region of interest" description="Disordered" evidence="2">
    <location>
        <begin position="1000"/>
        <end position="1026"/>
    </location>
</feature>
<feature type="region of interest" description="Disordered" evidence="2">
    <location>
        <begin position="853"/>
        <end position="876"/>
    </location>
</feature>
<dbReference type="PANTHER" id="PTHR31973">
    <property type="entry name" value="POLYPROTEIN, PUTATIVE-RELATED"/>
    <property type="match status" value="1"/>
</dbReference>
<dbReference type="InterPro" id="IPR004332">
    <property type="entry name" value="Transposase_MuDR"/>
</dbReference>
<keyword evidence="1" id="KW-0862">Zinc</keyword>
<protein>
    <recommendedName>
        <fullName evidence="3">SWIM-type domain-containing protein</fullName>
    </recommendedName>
</protein>
<keyword evidence="1" id="KW-0479">Metal-binding</keyword>
<feature type="compositionally biased region" description="Polar residues" evidence="2">
    <location>
        <begin position="1012"/>
        <end position="1026"/>
    </location>
</feature>
<feature type="region of interest" description="Disordered" evidence="2">
    <location>
        <begin position="153"/>
        <end position="202"/>
    </location>
</feature>
<dbReference type="InterPro" id="IPR007527">
    <property type="entry name" value="Znf_SWIM"/>
</dbReference>
<feature type="compositionally biased region" description="Acidic residues" evidence="2">
    <location>
        <begin position="193"/>
        <end position="202"/>
    </location>
</feature>
<dbReference type="Pfam" id="PF03108">
    <property type="entry name" value="DBD_Tnp_Mut"/>
    <property type="match status" value="1"/>
</dbReference>
<dbReference type="PANTHER" id="PTHR31973:SF197">
    <property type="entry name" value="SWIM-TYPE DOMAIN-CONTAINING PROTEIN"/>
    <property type="match status" value="1"/>
</dbReference>
<accession>A0AAF0U3F1</accession>
<dbReference type="EMBL" id="CP133618">
    <property type="protein sequence ID" value="WMV38533.1"/>
    <property type="molecule type" value="Genomic_DNA"/>
</dbReference>
<evidence type="ECO:0000259" key="3">
    <source>
        <dbReference type="PROSITE" id="PS50966"/>
    </source>
</evidence>
<feature type="compositionally biased region" description="Low complexity" evidence="2">
    <location>
        <begin position="922"/>
        <end position="933"/>
    </location>
</feature>
<dbReference type="InterPro" id="IPR058594">
    <property type="entry name" value="PB1-like_dom_pln"/>
</dbReference>
<keyword evidence="1" id="KW-0863">Zinc-finger</keyword>
<sequence>MEESVIFTKIYHGGILSEISVPTYVGNCVSALRYIMKDHFSILELLYYTKELGYETVGGFYVKDLLNKKWVLITTDQHLLHLIKDLKHEDTFEVFVCHVLDEPLLDTEGPRGYLTNVGGEGVDVDLGEEGEAVNLGGEGEVVDLSGEGEAVNLGGEGVDVNIGEEGVDDNLGRDGVDDNLGGEGESDFLSSDSDLDIPSEDGSDIDEELRAFRQERRNKKQRKKATEFEEIPVGEAGGIDRGFEDIGKNKTDKYAGKLGGDEDYIDSSDCWSDDNDEQLDVDAVRGVDIPTRRRSKKVRYDEDCEVSIFELGMVFEGANQFRKAVADYAVEYKRQIKLRPNEKHRVRVKCKNANCKWLLYASIHRDSGDFIVKNYHPVHKCIPLNMNKLCNSKLIARKFKDRIVSQPYIRIWEIQDLVRKTLGLYVGKTLCYRAKQRIMKENMGDWKVEFARLCDYADMIKQTNPGSSCWVKIDKETEPGKNLFVYFYVCFHAFKQGWLEGCRNIIGFDGCFLKGACKGLTVMSDMQKGLIPVLSELLPNAEKRMCARHIWSNWHVNWKGEERRNQFWRCSKASFEVKFGEEVHAMSKLGKKEITEDLLHYDPRNWSRAFFQTHSKCDVVENNMCETFNSWILAARHKSIITMLEDIRHKMMNRHIDMIKFAETWISDIAPMARAILERNKEYSNNCNVQWNGLNGFEISEGEYSFVVDLEKKHCDCRLWMLRGIPCPHANCAYYYLNQNPDQHVEHWYKKETFLKAYIHFIQPIPNMRMWPKTTNPSIEPPKPRKMPGRPGKKRRKSKDEPKKWGKLSRKGVKMTCTICKKTGHNKAVCARVRTQSSQQSSVCADTTAVPRTTQTTSTMGGPSHSTFRTTYATTQSSQPSSICADTEYVPRRPQNRVQVGTGRVLGRKKANVRGTPIVTESDSSSSQLPPLSGHKRPYNSASFAAATGGNRRPATGFGVYSNPTTGAQVFNPGTSSEKILHGPTKLKSASPTNIDIGFKPRGLKWKGKDAVSTSQLQQMKANRKN</sequence>
<dbReference type="Pfam" id="PF04434">
    <property type="entry name" value="SWIM"/>
    <property type="match status" value="1"/>
</dbReference>
<organism evidence="4 5">
    <name type="scientific">Solanum verrucosum</name>
    <dbReference type="NCBI Taxonomy" id="315347"/>
    <lineage>
        <taxon>Eukaryota</taxon>
        <taxon>Viridiplantae</taxon>
        <taxon>Streptophyta</taxon>
        <taxon>Embryophyta</taxon>
        <taxon>Tracheophyta</taxon>
        <taxon>Spermatophyta</taxon>
        <taxon>Magnoliopsida</taxon>
        <taxon>eudicotyledons</taxon>
        <taxon>Gunneridae</taxon>
        <taxon>Pentapetalae</taxon>
        <taxon>asterids</taxon>
        <taxon>lamiids</taxon>
        <taxon>Solanales</taxon>
        <taxon>Solanaceae</taxon>
        <taxon>Solanoideae</taxon>
        <taxon>Solaneae</taxon>
        <taxon>Solanum</taxon>
    </lineage>
</organism>
<evidence type="ECO:0000256" key="2">
    <source>
        <dbReference type="SAM" id="MobiDB-lite"/>
    </source>
</evidence>